<keyword evidence="5" id="KW-0809">Transit peptide</keyword>
<feature type="signal peptide" evidence="11">
    <location>
        <begin position="1"/>
        <end position="25"/>
    </location>
</feature>
<dbReference type="PANTHER" id="PTHR43706">
    <property type="entry name" value="NADH DEHYDROGENASE"/>
    <property type="match status" value="1"/>
</dbReference>
<reference evidence="14" key="1">
    <citation type="submission" date="2020-06" db="EMBL/GenBank/DDBJ databases">
        <authorList>
            <consortium name="Plant Systems Biology data submission"/>
        </authorList>
    </citation>
    <scope>NUCLEOTIDE SEQUENCE</scope>
    <source>
        <strain evidence="14">D6</strain>
    </source>
</reference>
<evidence type="ECO:0000256" key="1">
    <source>
        <dbReference type="ARBA" id="ARBA00005272"/>
    </source>
</evidence>
<evidence type="ECO:0000313" key="14">
    <source>
        <dbReference type="EMBL" id="CAB9513606.1"/>
    </source>
</evidence>
<accession>A0A9N8E2X7</accession>
<evidence type="ECO:0000256" key="3">
    <source>
        <dbReference type="ARBA" id="ARBA00022630"/>
    </source>
</evidence>
<name>A0A9N8E2X7_9STRA</name>
<gene>
    <name evidence="14" type="ORF">SEMRO_602_G173660.1</name>
</gene>
<comment type="similarity">
    <text evidence="1">Belongs to the NADH dehydrogenase family.</text>
</comment>
<evidence type="ECO:0000256" key="9">
    <source>
        <dbReference type="ARBA" id="ARBA00049010"/>
    </source>
</evidence>
<dbReference type="AlphaFoldDB" id="A0A9N8E2X7"/>
<evidence type="ECO:0000256" key="11">
    <source>
        <dbReference type="SAM" id="SignalP"/>
    </source>
</evidence>
<evidence type="ECO:0000256" key="10">
    <source>
        <dbReference type="SAM" id="MobiDB-lite"/>
    </source>
</evidence>
<dbReference type="EC" id="1.6.5.9" evidence="2"/>
<dbReference type="GO" id="GO:0050136">
    <property type="term" value="F:NADH dehydrogenase (quinone) (non-electrogenic) activity"/>
    <property type="evidence" value="ECO:0007669"/>
    <property type="project" value="UniProtKB-EC"/>
</dbReference>
<dbReference type="SUPFAM" id="SSF51905">
    <property type="entry name" value="FAD/NAD(P)-binding domain"/>
    <property type="match status" value="2"/>
</dbReference>
<dbReference type="InterPro" id="IPR045024">
    <property type="entry name" value="NDH-2"/>
</dbReference>
<dbReference type="Pfam" id="PF22366">
    <property type="entry name" value="NDH2_C"/>
    <property type="match status" value="1"/>
</dbReference>
<evidence type="ECO:0000313" key="15">
    <source>
        <dbReference type="Proteomes" id="UP001153069"/>
    </source>
</evidence>
<keyword evidence="3" id="KW-0285">Flavoprotein</keyword>
<sequence length="618" mass="67486">MALRSGRSFSLLVLACALLVIKTNAFHLNSPGQRQTDLAKLSQAISTTAKPSRVEIEKAAGQGDKQPTKSSNDPGLAGVSGQQTDPKAECKCYTNCPLLTHNPEVRDRLAKLTETRNYPMFVAEKAAKYLIDDVWGNMGDSVAAKERLVILGAGWGAAAVLKGIDTNRYDVTVISPRNYFLFTPMLAGSAVGTVNVRSITQPIRDFNANANYLEAAAKEINPEKQIIKCTGLTVQDNSEIDEFEVPYDRLIVSVGARVNTFGIKGVEEYCSYLKQVDHARKIRRKIVSLFERANLPGTPEEEIEKLLSFAIIGAGPTGVEFAGELRDYVEEEGPKYYPHLLKHVRIKLIEATPVVLRPFDKTLQDAAVEALTIKPSGNSAHLFSEEIAELVVNKKVMEVSQDFIKLEDGRDIPYGLAVWAGGIGPLEITLDLIARIGGRQVINQNVARGKLAVDPWHRVIDAKGKIFAIGDCAANQGGPLPATAQVAAQQGEFLAHILNVGNHTIGFENGVQLPPKKVLGQTQLADSIAALSTGEDEYLAPFQYLDLGVLAYTGRFSALAQLQMAPTEAGRVKAKGKVGFGLWRSIYLIKQTSLRNQMLVFLDWCKARMFGRDITLID</sequence>
<proteinExistence type="inferred from homology"/>
<comment type="catalytic activity">
    <reaction evidence="8">
        <text>a quinone + NADH + H(+) = a quinol + NAD(+)</text>
        <dbReference type="Rhea" id="RHEA:46160"/>
        <dbReference type="ChEBI" id="CHEBI:15378"/>
        <dbReference type="ChEBI" id="CHEBI:24646"/>
        <dbReference type="ChEBI" id="CHEBI:57540"/>
        <dbReference type="ChEBI" id="CHEBI:57945"/>
        <dbReference type="ChEBI" id="CHEBI:132124"/>
        <dbReference type="EC" id="1.6.5.9"/>
    </reaction>
</comment>
<feature type="domain" description="External alternative NADH-ubiquinone oxidoreductase-like C-terminal" evidence="13">
    <location>
        <begin position="548"/>
        <end position="613"/>
    </location>
</feature>
<evidence type="ECO:0000256" key="6">
    <source>
        <dbReference type="ARBA" id="ARBA00023002"/>
    </source>
</evidence>
<organism evidence="14 15">
    <name type="scientific">Seminavis robusta</name>
    <dbReference type="NCBI Taxonomy" id="568900"/>
    <lineage>
        <taxon>Eukaryota</taxon>
        <taxon>Sar</taxon>
        <taxon>Stramenopiles</taxon>
        <taxon>Ochrophyta</taxon>
        <taxon>Bacillariophyta</taxon>
        <taxon>Bacillariophyceae</taxon>
        <taxon>Bacillariophycidae</taxon>
        <taxon>Naviculales</taxon>
        <taxon>Naviculaceae</taxon>
        <taxon>Seminavis</taxon>
    </lineage>
</organism>
<comment type="catalytic activity">
    <reaction evidence="9">
        <text>a ubiquinone + NADH + H(+) = a ubiquinol + NAD(+)</text>
        <dbReference type="Rhea" id="RHEA:23152"/>
        <dbReference type="Rhea" id="RHEA-COMP:9565"/>
        <dbReference type="Rhea" id="RHEA-COMP:9566"/>
        <dbReference type="ChEBI" id="CHEBI:15378"/>
        <dbReference type="ChEBI" id="CHEBI:16389"/>
        <dbReference type="ChEBI" id="CHEBI:17976"/>
        <dbReference type="ChEBI" id="CHEBI:57540"/>
        <dbReference type="ChEBI" id="CHEBI:57945"/>
    </reaction>
</comment>
<dbReference type="PANTHER" id="PTHR43706:SF47">
    <property type="entry name" value="EXTERNAL NADH-UBIQUINONE OXIDOREDUCTASE 1, MITOCHONDRIAL-RELATED"/>
    <property type="match status" value="1"/>
</dbReference>
<dbReference type="OrthoDB" id="3244603at2759"/>
<evidence type="ECO:0000259" key="13">
    <source>
        <dbReference type="Pfam" id="PF22366"/>
    </source>
</evidence>
<dbReference type="InterPro" id="IPR023753">
    <property type="entry name" value="FAD/NAD-binding_dom"/>
</dbReference>
<feature type="domain" description="FAD/NAD(P)-binding" evidence="12">
    <location>
        <begin position="147"/>
        <end position="491"/>
    </location>
</feature>
<protein>
    <recommendedName>
        <fullName evidence="2">NADH:ubiquinone reductase (non-electrogenic)</fullName>
        <ecNumber evidence="2">1.6.5.9</ecNumber>
    </recommendedName>
</protein>
<evidence type="ECO:0000256" key="5">
    <source>
        <dbReference type="ARBA" id="ARBA00022946"/>
    </source>
</evidence>
<dbReference type="InterPro" id="IPR036188">
    <property type="entry name" value="FAD/NAD-bd_sf"/>
</dbReference>
<evidence type="ECO:0000259" key="12">
    <source>
        <dbReference type="Pfam" id="PF07992"/>
    </source>
</evidence>
<keyword evidence="6" id="KW-0560">Oxidoreductase</keyword>
<dbReference type="Gene3D" id="3.50.50.100">
    <property type="match status" value="1"/>
</dbReference>
<keyword evidence="4" id="KW-0274">FAD</keyword>
<dbReference type="EMBL" id="CAICTM010000601">
    <property type="protein sequence ID" value="CAB9513606.1"/>
    <property type="molecule type" value="Genomic_DNA"/>
</dbReference>
<evidence type="ECO:0000256" key="2">
    <source>
        <dbReference type="ARBA" id="ARBA00012637"/>
    </source>
</evidence>
<keyword evidence="15" id="KW-1185">Reference proteome</keyword>
<dbReference type="GO" id="GO:0005739">
    <property type="term" value="C:mitochondrion"/>
    <property type="evidence" value="ECO:0007669"/>
    <property type="project" value="UniProtKB-ARBA"/>
</dbReference>
<keyword evidence="7" id="KW-0520">NAD</keyword>
<evidence type="ECO:0000256" key="8">
    <source>
        <dbReference type="ARBA" id="ARBA00047599"/>
    </source>
</evidence>
<dbReference type="InterPro" id="IPR054585">
    <property type="entry name" value="NDH2-like_C"/>
</dbReference>
<dbReference type="Proteomes" id="UP001153069">
    <property type="component" value="Unassembled WGS sequence"/>
</dbReference>
<evidence type="ECO:0000256" key="7">
    <source>
        <dbReference type="ARBA" id="ARBA00023027"/>
    </source>
</evidence>
<keyword evidence="11" id="KW-0732">Signal</keyword>
<comment type="caution">
    <text evidence="14">The sequence shown here is derived from an EMBL/GenBank/DDBJ whole genome shotgun (WGS) entry which is preliminary data.</text>
</comment>
<feature type="region of interest" description="Disordered" evidence="10">
    <location>
        <begin position="50"/>
        <end position="86"/>
    </location>
</feature>
<dbReference type="Pfam" id="PF07992">
    <property type="entry name" value="Pyr_redox_2"/>
    <property type="match status" value="1"/>
</dbReference>
<feature type="chain" id="PRO_5040426256" description="NADH:ubiquinone reductase (non-electrogenic)" evidence="11">
    <location>
        <begin position="26"/>
        <end position="618"/>
    </location>
</feature>
<evidence type="ECO:0000256" key="4">
    <source>
        <dbReference type="ARBA" id="ARBA00022827"/>
    </source>
</evidence>